<gene>
    <name evidence="7" type="ORF">SAMN05892877_12235</name>
</gene>
<dbReference type="InterPro" id="IPR017871">
    <property type="entry name" value="ABC_transporter-like_CS"/>
</dbReference>
<keyword evidence="4 7" id="KW-0067">ATP-binding</keyword>
<dbReference type="GO" id="GO:0016887">
    <property type="term" value="F:ATP hydrolysis activity"/>
    <property type="evidence" value="ECO:0007669"/>
    <property type="project" value="InterPro"/>
</dbReference>
<dbReference type="Pfam" id="PF00005">
    <property type="entry name" value="ABC_tran"/>
    <property type="match status" value="1"/>
</dbReference>
<dbReference type="InterPro" id="IPR003593">
    <property type="entry name" value="AAA+_ATPase"/>
</dbReference>
<dbReference type="SMART" id="SM00382">
    <property type="entry name" value="AAA"/>
    <property type="match status" value="1"/>
</dbReference>
<dbReference type="CDD" id="cd03224">
    <property type="entry name" value="ABC_TM1139_LivF_branched"/>
    <property type="match status" value="1"/>
</dbReference>
<dbReference type="GO" id="GO:0005524">
    <property type="term" value="F:ATP binding"/>
    <property type="evidence" value="ECO:0007669"/>
    <property type="project" value="UniProtKB-KW"/>
</dbReference>
<evidence type="ECO:0000313" key="8">
    <source>
        <dbReference type="Proteomes" id="UP000219167"/>
    </source>
</evidence>
<dbReference type="OrthoDB" id="9806149at2"/>
<dbReference type="InterPro" id="IPR027417">
    <property type="entry name" value="P-loop_NTPase"/>
</dbReference>
<organism evidence="7 8">
    <name type="scientific">Rhizobium subbaraonis</name>
    <dbReference type="NCBI Taxonomy" id="908946"/>
    <lineage>
        <taxon>Bacteria</taxon>
        <taxon>Pseudomonadati</taxon>
        <taxon>Pseudomonadota</taxon>
        <taxon>Alphaproteobacteria</taxon>
        <taxon>Hyphomicrobiales</taxon>
        <taxon>Rhizobiaceae</taxon>
        <taxon>Rhizobium/Agrobacterium group</taxon>
        <taxon>Rhizobium</taxon>
    </lineage>
</organism>
<evidence type="ECO:0000256" key="5">
    <source>
        <dbReference type="ARBA" id="ARBA00022970"/>
    </source>
</evidence>
<dbReference type="EMBL" id="OBQD01000022">
    <property type="protein sequence ID" value="SOC46375.1"/>
    <property type="molecule type" value="Genomic_DNA"/>
</dbReference>
<comment type="similarity">
    <text evidence="1">Belongs to the ABC transporter superfamily.</text>
</comment>
<accession>A0A285UWS4</accession>
<dbReference type="InterPro" id="IPR003439">
    <property type="entry name" value="ABC_transporter-like_ATP-bd"/>
</dbReference>
<dbReference type="GO" id="GO:0015807">
    <property type="term" value="P:L-amino acid transport"/>
    <property type="evidence" value="ECO:0007669"/>
    <property type="project" value="TreeGrafter"/>
</dbReference>
<evidence type="ECO:0000313" key="7">
    <source>
        <dbReference type="EMBL" id="SOC46375.1"/>
    </source>
</evidence>
<evidence type="ECO:0000256" key="1">
    <source>
        <dbReference type="ARBA" id="ARBA00005417"/>
    </source>
</evidence>
<sequence length="237" mass="25356">MSGLLEITNLTAGYGRIDVLHDLTMTIGAHGNVGLFGPNGHGKTTLLRAISGLVKARSGSIRFGGADIANQTPRSIVGLGLVHSSQGNRLFPDLTIGECLALGAYTPRARAQEEANRERALKIFPKLGERWNQKVRTLSGGERQMVSIGTALMSNPAMLILDEPTLGLAPKVKEELCRAVLDISAGGIPLVVVEQDVEFLLELSQHLYLVNHGQVAAEIKPGQTMGHADIMALYFGQ</sequence>
<dbReference type="PANTHER" id="PTHR43820:SF4">
    <property type="entry name" value="HIGH-AFFINITY BRANCHED-CHAIN AMINO ACID TRANSPORT ATP-BINDING PROTEIN LIVF"/>
    <property type="match status" value="1"/>
</dbReference>
<evidence type="ECO:0000259" key="6">
    <source>
        <dbReference type="PROSITE" id="PS50893"/>
    </source>
</evidence>
<dbReference type="InterPro" id="IPR052156">
    <property type="entry name" value="BCAA_Transport_ATP-bd_LivF"/>
</dbReference>
<dbReference type="AlphaFoldDB" id="A0A285UWS4"/>
<evidence type="ECO:0000256" key="2">
    <source>
        <dbReference type="ARBA" id="ARBA00022448"/>
    </source>
</evidence>
<dbReference type="SUPFAM" id="SSF52540">
    <property type="entry name" value="P-loop containing nucleoside triphosphate hydrolases"/>
    <property type="match status" value="1"/>
</dbReference>
<dbReference type="PROSITE" id="PS00211">
    <property type="entry name" value="ABC_TRANSPORTER_1"/>
    <property type="match status" value="1"/>
</dbReference>
<reference evidence="7 8" key="1">
    <citation type="submission" date="2017-08" db="EMBL/GenBank/DDBJ databases">
        <authorList>
            <person name="de Groot N.N."/>
        </authorList>
    </citation>
    <scope>NUCLEOTIDE SEQUENCE [LARGE SCALE GENOMIC DNA]</scope>
    <source>
        <strain evidence="7 8">JC85</strain>
    </source>
</reference>
<evidence type="ECO:0000256" key="4">
    <source>
        <dbReference type="ARBA" id="ARBA00022840"/>
    </source>
</evidence>
<keyword evidence="5" id="KW-0029">Amino-acid transport</keyword>
<dbReference type="Gene3D" id="3.40.50.300">
    <property type="entry name" value="P-loop containing nucleotide triphosphate hydrolases"/>
    <property type="match status" value="1"/>
</dbReference>
<dbReference type="RefSeq" id="WP_097142619.1">
    <property type="nucleotide sequence ID" value="NZ_OBQD01000022.1"/>
</dbReference>
<keyword evidence="3" id="KW-0547">Nucleotide-binding</keyword>
<dbReference type="Proteomes" id="UP000219167">
    <property type="component" value="Unassembled WGS sequence"/>
</dbReference>
<protein>
    <submittedName>
        <fullName evidence="7">Amino acid/amide ABC transporter ATP-binding protein 2 (HAAT family)</fullName>
    </submittedName>
</protein>
<name>A0A285UWS4_9HYPH</name>
<dbReference type="PANTHER" id="PTHR43820">
    <property type="entry name" value="HIGH-AFFINITY BRANCHED-CHAIN AMINO ACID TRANSPORT ATP-BINDING PROTEIN LIVF"/>
    <property type="match status" value="1"/>
</dbReference>
<keyword evidence="8" id="KW-1185">Reference proteome</keyword>
<dbReference type="GO" id="GO:0015658">
    <property type="term" value="F:branched-chain amino acid transmembrane transporter activity"/>
    <property type="evidence" value="ECO:0007669"/>
    <property type="project" value="TreeGrafter"/>
</dbReference>
<dbReference type="PROSITE" id="PS50893">
    <property type="entry name" value="ABC_TRANSPORTER_2"/>
    <property type="match status" value="1"/>
</dbReference>
<feature type="domain" description="ABC transporter" evidence="6">
    <location>
        <begin position="5"/>
        <end position="237"/>
    </location>
</feature>
<proteinExistence type="inferred from homology"/>
<evidence type="ECO:0000256" key="3">
    <source>
        <dbReference type="ARBA" id="ARBA00022741"/>
    </source>
</evidence>
<keyword evidence="2" id="KW-0813">Transport</keyword>